<dbReference type="STRING" id="679197.HMPREF9336_03505"/>
<keyword evidence="1" id="KW-0812">Transmembrane</keyword>
<dbReference type="OrthoDB" id="7950418at2"/>
<comment type="caution">
    <text evidence="2">The sequence shown here is derived from an EMBL/GenBank/DDBJ whole genome shotgun (WGS) entry which is preliminary data.</text>
</comment>
<evidence type="ECO:0000256" key="1">
    <source>
        <dbReference type="SAM" id="Phobius"/>
    </source>
</evidence>
<keyword evidence="3" id="KW-1185">Reference proteome</keyword>
<dbReference type="EMBL" id="ACZI02000001">
    <property type="protein sequence ID" value="EFV11640.2"/>
    <property type="molecule type" value="Genomic_DNA"/>
</dbReference>
<reference evidence="2 3" key="1">
    <citation type="journal article" date="2011" name="Stand. Genomic Sci.">
        <title>High quality draft genome sequence of Segniliparus rugosus CDC 945(T)= (ATCC BAA-974(T)).</title>
        <authorList>
            <person name="Earl A.M."/>
            <person name="Desjardins C.A."/>
            <person name="Fitzgerald M.G."/>
            <person name="Arachchi H.M."/>
            <person name="Zeng Q."/>
            <person name="Mehta T."/>
            <person name="Griggs A."/>
            <person name="Birren B.W."/>
            <person name="Toney N.C."/>
            <person name="Carr J."/>
            <person name="Posey J."/>
            <person name="Butler W.R."/>
        </authorList>
    </citation>
    <scope>NUCLEOTIDE SEQUENCE [LARGE SCALE GENOMIC DNA]</scope>
    <source>
        <strain evidence="3">ATCC BAA-974 / DSM 45345 / CCUG 50838 / CIP 108380 / JCM 13579 / CDC 945</strain>
    </source>
</reference>
<sequence>MKRAYRAYHKPEPEPPAGLRRPVVISLIVVASVVALLSVAGAVWLAARDGAGQHGSGPRRGPVPAASSTAVAARPPARALKLRDHPLLNNPGLAVRGTVCRLPEWKPTSSDEQAFLKAALGCLNATWGPVVEAANLPFADAGLAVHYGPSYGTACVPALSSASLCDSTIHILYPERGAPAHSPDPGSSLGLVSGWYGEYVQALSGITAAYREAKAKLPSDSPRRGEFGRRHTLQWQCFNGAFIAAELGLGSITTEMFQQALASTATYGDALGDASINASPTSHRRWFQRGADAKSLVDCNTWAVASDEVR</sequence>
<evidence type="ECO:0008006" key="4">
    <source>
        <dbReference type="Google" id="ProtNLM"/>
    </source>
</evidence>
<dbReference type="HOGENOM" id="CLU_050836_0_0_11"/>
<evidence type="ECO:0000313" key="2">
    <source>
        <dbReference type="EMBL" id="EFV11640.2"/>
    </source>
</evidence>
<dbReference type="AlphaFoldDB" id="E5XVI3"/>
<accession>E5XVI3</accession>
<organism evidence="2 3">
    <name type="scientific">Segniliparus rugosus (strain ATCC BAA-974 / DSM 45345 / CCUG 50838 / CIP 108380 / JCM 13579 / CDC 945)</name>
    <dbReference type="NCBI Taxonomy" id="679197"/>
    <lineage>
        <taxon>Bacteria</taxon>
        <taxon>Bacillati</taxon>
        <taxon>Actinomycetota</taxon>
        <taxon>Actinomycetes</taxon>
        <taxon>Mycobacteriales</taxon>
        <taxon>Segniliparaceae</taxon>
        <taxon>Segniliparus</taxon>
    </lineage>
</organism>
<evidence type="ECO:0000313" key="3">
    <source>
        <dbReference type="Proteomes" id="UP000004816"/>
    </source>
</evidence>
<gene>
    <name evidence="2" type="ORF">HMPREF9336_03505</name>
</gene>
<name>E5XVI3_SEGRC</name>
<keyword evidence="1" id="KW-1133">Transmembrane helix</keyword>
<keyword evidence="1" id="KW-0472">Membrane</keyword>
<dbReference type="eggNOG" id="COG2321">
    <property type="taxonomic scope" value="Bacteria"/>
</dbReference>
<protein>
    <recommendedName>
        <fullName evidence="4">Metalloprotease</fullName>
    </recommendedName>
</protein>
<dbReference type="Proteomes" id="UP000004816">
    <property type="component" value="Unassembled WGS sequence"/>
</dbReference>
<feature type="transmembrane region" description="Helical" evidence="1">
    <location>
        <begin position="23"/>
        <end position="47"/>
    </location>
</feature>
<proteinExistence type="predicted"/>